<dbReference type="Pfam" id="PF06585">
    <property type="entry name" value="JHBP"/>
    <property type="match status" value="1"/>
</dbReference>
<accession>A0A8I6RJL7</accession>
<dbReference type="EnsemblMetazoa" id="XM_014392104.2">
    <property type="protein sequence ID" value="XP_014247590.1"/>
    <property type="gene ID" value="LOC106665602"/>
</dbReference>
<name>A0A8I6RJL7_CIMLE</name>
<evidence type="ECO:0000313" key="1">
    <source>
        <dbReference type="EnsemblMetazoa" id="XP_014247590.1"/>
    </source>
</evidence>
<reference evidence="1" key="1">
    <citation type="submission" date="2022-01" db="UniProtKB">
        <authorList>
            <consortium name="EnsemblMetazoa"/>
        </authorList>
    </citation>
    <scope>IDENTIFICATION</scope>
</reference>
<dbReference type="KEGG" id="clec:106665602"/>
<dbReference type="GeneID" id="106665602"/>
<keyword evidence="2" id="KW-1185">Reference proteome</keyword>
<dbReference type="Proteomes" id="UP000494040">
    <property type="component" value="Unassembled WGS sequence"/>
</dbReference>
<dbReference type="RefSeq" id="XP_014247590.1">
    <property type="nucleotide sequence ID" value="XM_014392104.2"/>
</dbReference>
<protein>
    <submittedName>
        <fullName evidence="1">Uncharacterized protein</fullName>
    </submittedName>
</protein>
<dbReference type="OrthoDB" id="10410715at2759"/>
<organism evidence="1 2">
    <name type="scientific">Cimex lectularius</name>
    <name type="common">Bed bug</name>
    <name type="synonym">Acanthia lectularia</name>
    <dbReference type="NCBI Taxonomy" id="79782"/>
    <lineage>
        <taxon>Eukaryota</taxon>
        <taxon>Metazoa</taxon>
        <taxon>Ecdysozoa</taxon>
        <taxon>Arthropoda</taxon>
        <taxon>Hexapoda</taxon>
        <taxon>Insecta</taxon>
        <taxon>Pterygota</taxon>
        <taxon>Neoptera</taxon>
        <taxon>Paraneoptera</taxon>
        <taxon>Hemiptera</taxon>
        <taxon>Heteroptera</taxon>
        <taxon>Panheteroptera</taxon>
        <taxon>Cimicomorpha</taxon>
        <taxon>Cimicidae</taxon>
        <taxon>Cimex</taxon>
    </lineage>
</organism>
<sequence>MLKQWQFTKRKHNSLSRKRGSFGYSQLTYMIPDQVDPLSFLTEKALEFAKRYLKKNEPFTYKELPILKVRGDDINLQVRIKDLSVASGATFRTDDIITDPERMSIRFRIIFPQIIIAGRYSVSGKEEGKKVSSKGQFRIGLYNSKVTGRLSLLIIEGKIYIKRFDMDYFINNNLKVEQLSIDSKGMTEDDLFELLPHVMFLYLEENEKLICFIISIELTEYANVRLAKLSVKNAVKWLTEEV</sequence>
<dbReference type="Gene3D" id="3.15.10.30">
    <property type="entry name" value="Haemolymph juvenile hormone binding protein"/>
    <property type="match status" value="1"/>
</dbReference>
<dbReference type="PANTHER" id="PTHR11008:SF41">
    <property type="entry name" value="RE70318P"/>
    <property type="match status" value="1"/>
</dbReference>
<dbReference type="AlphaFoldDB" id="A0A8I6RJL7"/>
<dbReference type="PANTHER" id="PTHR11008">
    <property type="entry name" value="PROTEIN TAKEOUT-LIKE PROTEIN"/>
    <property type="match status" value="1"/>
</dbReference>
<proteinExistence type="predicted"/>
<dbReference type="InterPro" id="IPR010562">
    <property type="entry name" value="Haemolymph_juvenile_hormone-bd"/>
</dbReference>
<dbReference type="InterPro" id="IPR038606">
    <property type="entry name" value="To_sf"/>
</dbReference>
<evidence type="ECO:0000313" key="2">
    <source>
        <dbReference type="Proteomes" id="UP000494040"/>
    </source>
</evidence>